<keyword evidence="9 19" id="KW-0547">Nucleotide-binding</keyword>
<keyword evidence="8" id="KW-0430">Lectin</keyword>
<dbReference type="Pfam" id="PF08276">
    <property type="entry name" value="PAN_2"/>
    <property type="match status" value="1"/>
</dbReference>
<evidence type="ECO:0000256" key="20">
    <source>
        <dbReference type="PROSITE-ProRule" id="PRU00076"/>
    </source>
</evidence>
<keyword evidence="16" id="KW-0325">Glycoprotein</keyword>
<dbReference type="InterPro" id="IPR008271">
    <property type="entry name" value="Ser/Thr_kinase_AS"/>
</dbReference>
<dbReference type="EMBL" id="JAXUIC010000002">
    <property type="protein sequence ID" value="KAK4605351.1"/>
    <property type="molecule type" value="Genomic_DNA"/>
</dbReference>
<feature type="transmembrane region" description="Helical" evidence="22">
    <location>
        <begin position="441"/>
        <end position="464"/>
    </location>
</feature>
<feature type="domain" description="Apple" evidence="27">
    <location>
        <begin position="344"/>
        <end position="423"/>
    </location>
</feature>
<reference evidence="28 29" key="1">
    <citation type="journal article" date="2023" name="G3 (Bethesda)">
        <title>A haplotype-resolved chromosome-scale genome for Quercus rubra L. provides insights into the genetics of adaptive traits for red oak species.</title>
        <authorList>
            <person name="Kapoor B."/>
            <person name="Jenkins J."/>
            <person name="Schmutz J."/>
            <person name="Zhebentyayeva T."/>
            <person name="Kuelheim C."/>
            <person name="Coggeshall M."/>
            <person name="Heim C."/>
            <person name="Lasky J.R."/>
            <person name="Leites L."/>
            <person name="Islam-Faridi N."/>
            <person name="Romero-Severson J."/>
            <person name="DeLeo V.L."/>
            <person name="Lucas S.M."/>
            <person name="Lazic D."/>
            <person name="Gailing O."/>
            <person name="Carlson J."/>
            <person name="Staton M."/>
        </authorList>
    </citation>
    <scope>NUCLEOTIDE SEQUENCE [LARGE SCALE GENOMIC DNA]</scope>
    <source>
        <strain evidence="28">Pseudo-F2</strain>
    </source>
</reference>
<evidence type="ECO:0000256" key="2">
    <source>
        <dbReference type="ARBA" id="ARBA00022475"/>
    </source>
</evidence>
<evidence type="ECO:0000256" key="8">
    <source>
        <dbReference type="ARBA" id="ARBA00022734"/>
    </source>
</evidence>
<dbReference type="GO" id="GO:0048544">
    <property type="term" value="P:recognition of pollen"/>
    <property type="evidence" value="ECO:0007669"/>
    <property type="project" value="InterPro"/>
</dbReference>
<dbReference type="InterPro" id="IPR000858">
    <property type="entry name" value="S_locus_glycoprot_dom"/>
</dbReference>
<evidence type="ECO:0000259" key="24">
    <source>
        <dbReference type="PROSITE" id="PS50011"/>
    </source>
</evidence>
<evidence type="ECO:0000259" key="27">
    <source>
        <dbReference type="PROSITE" id="PS50948"/>
    </source>
</evidence>
<dbReference type="InterPro" id="IPR003609">
    <property type="entry name" value="Pan_app"/>
</dbReference>
<evidence type="ECO:0000256" key="14">
    <source>
        <dbReference type="ARBA" id="ARBA00023157"/>
    </source>
</evidence>
<dbReference type="GO" id="GO:0030246">
    <property type="term" value="F:carbohydrate binding"/>
    <property type="evidence" value="ECO:0007669"/>
    <property type="project" value="UniProtKB-KW"/>
</dbReference>
<dbReference type="InterPro" id="IPR000742">
    <property type="entry name" value="EGF"/>
</dbReference>
<dbReference type="InterPro" id="IPR024171">
    <property type="entry name" value="SRK-like_kinase"/>
</dbReference>
<dbReference type="PROSITE" id="PS50011">
    <property type="entry name" value="PROTEIN_KINASE_DOM"/>
    <property type="match status" value="1"/>
</dbReference>
<name>A0AAN7JBE8_QUERU</name>
<dbReference type="SUPFAM" id="SSF51110">
    <property type="entry name" value="alpha-D-mannose-specific plant lectins"/>
    <property type="match status" value="1"/>
</dbReference>
<comment type="caution">
    <text evidence="28">The sequence shown here is derived from an EMBL/GenBank/DDBJ whole genome shotgun (WGS) entry which is preliminary data.</text>
</comment>
<accession>A0AAN7JBE8</accession>
<comment type="catalytic activity">
    <reaction evidence="17 19">
        <text>L-threonyl-[protein] + ATP = O-phospho-L-threonyl-[protein] + ADP + H(+)</text>
        <dbReference type="Rhea" id="RHEA:46608"/>
        <dbReference type="Rhea" id="RHEA-COMP:11060"/>
        <dbReference type="Rhea" id="RHEA-COMP:11605"/>
        <dbReference type="ChEBI" id="CHEBI:15378"/>
        <dbReference type="ChEBI" id="CHEBI:30013"/>
        <dbReference type="ChEBI" id="CHEBI:30616"/>
        <dbReference type="ChEBI" id="CHEBI:61977"/>
        <dbReference type="ChEBI" id="CHEBI:456216"/>
        <dbReference type="EC" id="2.7.11.1"/>
    </reaction>
</comment>
<evidence type="ECO:0000256" key="13">
    <source>
        <dbReference type="ARBA" id="ARBA00023136"/>
    </source>
</evidence>
<dbReference type="PROSITE" id="PS50948">
    <property type="entry name" value="PAN"/>
    <property type="match status" value="1"/>
</dbReference>
<evidence type="ECO:0000259" key="26">
    <source>
        <dbReference type="PROSITE" id="PS50927"/>
    </source>
</evidence>
<evidence type="ECO:0000256" key="23">
    <source>
        <dbReference type="SAM" id="SignalP"/>
    </source>
</evidence>
<keyword evidence="4" id="KW-0597">Phosphoprotein</keyword>
<evidence type="ECO:0000256" key="4">
    <source>
        <dbReference type="ARBA" id="ARBA00022553"/>
    </source>
</evidence>
<dbReference type="PROSITE" id="PS00108">
    <property type="entry name" value="PROTEIN_KINASE_ST"/>
    <property type="match status" value="1"/>
</dbReference>
<keyword evidence="14" id="KW-1015">Disulfide bond</keyword>
<dbReference type="SMART" id="SM00473">
    <property type="entry name" value="PAN_AP"/>
    <property type="match status" value="1"/>
</dbReference>
<dbReference type="PANTHER" id="PTHR47974:SF19">
    <property type="entry name" value="RECEPTOR-LIKE SERINE_THREONINE-PROTEIN KINASE"/>
    <property type="match status" value="1"/>
</dbReference>
<dbReference type="PROSITE" id="PS50026">
    <property type="entry name" value="EGF_3"/>
    <property type="match status" value="1"/>
</dbReference>
<organism evidence="28 29">
    <name type="scientific">Quercus rubra</name>
    <name type="common">Northern red oak</name>
    <name type="synonym">Quercus borealis</name>
    <dbReference type="NCBI Taxonomy" id="3512"/>
    <lineage>
        <taxon>Eukaryota</taxon>
        <taxon>Viridiplantae</taxon>
        <taxon>Streptophyta</taxon>
        <taxon>Embryophyta</taxon>
        <taxon>Tracheophyta</taxon>
        <taxon>Spermatophyta</taxon>
        <taxon>Magnoliopsida</taxon>
        <taxon>eudicotyledons</taxon>
        <taxon>Gunneridae</taxon>
        <taxon>Pentapetalae</taxon>
        <taxon>rosids</taxon>
        <taxon>fabids</taxon>
        <taxon>Fagales</taxon>
        <taxon>Fagaceae</taxon>
        <taxon>Quercus</taxon>
    </lineage>
</organism>
<keyword evidence="5 19" id="KW-0808">Transferase</keyword>
<keyword evidence="10 19" id="KW-0418">Kinase</keyword>
<dbReference type="Gene3D" id="3.30.200.20">
    <property type="entry name" value="Phosphorylase Kinase, domain 1"/>
    <property type="match status" value="1"/>
</dbReference>
<dbReference type="GO" id="GO:0005524">
    <property type="term" value="F:ATP binding"/>
    <property type="evidence" value="ECO:0007669"/>
    <property type="project" value="UniProtKB-UniRule"/>
</dbReference>
<dbReference type="InterPro" id="IPR017441">
    <property type="entry name" value="Protein_kinase_ATP_BS"/>
</dbReference>
<dbReference type="GO" id="GO:0005886">
    <property type="term" value="C:plasma membrane"/>
    <property type="evidence" value="ECO:0007669"/>
    <property type="project" value="UniProtKB-SubCell"/>
</dbReference>
<keyword evidence="7 23" id="KW-0732">Signal</keyword>
<keyword evidence="13 22" id="KW-0472">Membrane</keyword>
<dbReference type="CDD" id="cd01098">
    <property type="entry name" value="PAN_AP_plant"/>
    <property type="match status" value="1"/>
</dbReference>
<keyword evidence="12 22" id="KW-1133">Transmembrane helix</keyword>
<evidence type="ECO:0000259" key="25">
    <source>
        <dbReference type="PROSITE" id="PS50026"/>
    </source>
</evidence>
<feature type="binding site" evidence="21">
    <location>
        <position position="521"/>
    </location>
    <ligand>
        <name>ATP</name>
        <dbReference type="ChEBI" id="CHEBI:30616"/>
    </ligand>
</feature>
<dbReference type="GO" id="GO:0004674">
    <property type="term" value="F:protein serine/threonine kinase activity"/>
    <property type="evidence" value="ECO:0007669"/>
    <property type="project" value="UniProtKB-KW"/>
</dbReference>
<dbReference type="Gene3D" id="1.10.510.10">
    <property type="entry name" value="Transferase(Phosphotransferase) domain 1"/>
    <property type="match status" value="1"/>
</dbReference>
<feature type="domain" description="EGF-like" evidence="25">
    <location>
        <begin position="288"/>
        <end position="324"/>
    </location>
</feature>
<evidence type="ECO:0000256" key="12">
    <source>
        <dbReference type="ARBA" id="ARBA00022989"/>
    </source>
</evidence>
<dbReference type="PANTHER" id="PTHR47974">
    <property type="entry name" value="OS07G0415500 PROTEIN"/>
    <property type="match status" value="1"/>
</dbReference>
<evidence type="ECO:0000313" key="29">
    <source>
        <dbReference type="Proteomes" id="UP001324115"/>
    </source>
</evidence>
<dbReference type="Proteomes" id="UP001324115">
    <property type="component" value="Unassembled WGS sequence"/>
</dbReference>
<evidence type="ECO:0000256" key="7">
    <source>
        <dbReference type="ARBA" id="ARBA00022729"/>
    </source>
</evidence>
<comment type="caution">
    <text evidence="20">Lacks conserved residue(s) required for the propagation of feature annotation.</text>
</comment>
<evidence type="ECO:0000256" key="21">
    <source>
        <dbReference type="PROSITE-ProRule" id="PRU10141"/>
    </source>
</evidence>
<gene>
    <name evidence="28" type="ORF">RGQ29_013429</name>
</gene>
<evidence type="ECO:0000256" key="5">
    <source>
        <dbReference type="ARBA" id="ARBA00022679"/>
    </source>
</evidence>
<dbReference type="SMART" id="SM00108">
    <property type="entry name" value="B_lectin"/>
    <property type="match status" value="1"/>
</dbReference>
<evidence type="ECO:0000256" key="10">
    <source>
        <dbReference type="ARBA" id="ARBA00022777"/>
    </source>
</evidence>
<dbReference type="EC" id="2.7.11.1" evidence="19"/>
<dbReference type="PROSITE" id="PS50927">
    <property type="entry name" value="BULB_LECTIN"/>
    <property type="match status" value="1"/>
</dbReference>
<keyword evidence="29" id="KW-1185">Reference proteome</keyword>
<feature type="chain" id="PRO_5042929279" description="Receptor-like serine/threonine-protein kinase" evidence="23">
    <location>
        <begin position="37"/>
        <end position="799"/>
    </location>
</feature>
<feature type="domain" description="Protein kinase" evidence="24">
    <location>
        <begin position="492"/>
        <end position="765"/>
    </location>
</feature>
<comment type="catalytic activity">
    <reaction evidence="18 19">
        <text>L-seryl-[protein] + ATP = O-phospho-L-seryl-[protein] + ADP + H(+)</text>
        <dbReference type="Rhea" id="RHEA:17989"/>
        <dbReference type="Rhea" id="RHEA-COMP:9863"/>
        <dbReference type="Rhea" id="RHEA-COMP:11604"/>
        <dbReference type="ChEBI" id="CHEBI:15378"/>
        <dbReference type="ChEBI" id="CHEBI:29999"/>
        <dbReference type="ChEBI" id="CHEBI:30616"/>
        <dbReference type="ChEBI" id="CHEBI:83421"/>
        <dbReference type="ChEBI" id="CHEBI:456216"/>
        <dbReference type="EC" id="2.7.11.1"/>
    </reaction>
</comment>
<dbReference type="InterPro" id="IPR036426">
    <property type="entry name" value="Bulb-type_lectin_dom_sf"/>
</dbReference>
<evidence type="ECO:0000256" key="16">
    <source>
        <dbReference type="ARBA" id="ARBA00023180"/>
    </source>
</evidence>
<dbReference type="CDD" id="cd14066">
    <property type="entry name" value="STKc_IRAK"/>
    <property type="match status" value="1"/>
</dbReference>
<dbReference type="Pfam" id="PF01453">
    <property type="entry name" value="B_lectin"/>
    <property type="match status" value="1"/>
</dbReference>
<evidence type="ECO:0000256" key="18">
    <source>
        <dbReference type="ARBA" id="ARBA00048679"/>
    </source>
</evidence>
<keyword evidence="2" id="KW-1003">Cell membrane</keyword>
<evidence type="ECO:0000256" key="11">
    <source>
        <dbReference type="ARBA" id="ARBA00022840"/>
    </source>
</evidence>
<dbReference type="Gene3D" id="2.90.10.10">
    <property type="entry name" value="Bulb-type lectin domain"/>
    <property type="match status" value="1"/>
</dbReference>
<protein>
    <recommendedName>
        <fullName evidence="19">Receptor-like serine/threonine-protein kinase</fullName>
        <ecNumber evidence="19">2.7.11.1</ecNumber>
    </recommendedName>
</protein>
<dbReference type="CDD" id="cd00028">
    <property type="entry name" value="B_lectin"/>
    <property type="match status" value="1"/>
</dbReference>
<evidence type="ECO:0000256" key="22">
    <source>
        <dbReference type="SAM" id="Phobius"/>
    </source>
</evidence>
<feature type="signal peptide" evidence="23">
    <location>
        <begin position="1"/>
        <end position="36"/>
    </location>
</feature>
<keyword evidence="20" id="KW-0245">EGF-like domain</keyword>
<dbReference type="PIRSF" id="PIRSF000641">
    <property type="entry name" value="SRK"/>
    <property type="match status" value="1"/>
</dbReference>
<dbReference type="InterPro" id="IPR011009">
    <property type="entry name" value="Kinase-like_dom_sf"/>
</dbReference>
<evidence type="ECO:0000256" key="6">
    <source>
        <dbReference type="ARBA" id="ARBA00022692"/>
    </source>
</evidence>
<evidence type="ECO:0000256" key="19">
    <source>
        <dbReference type="PIRNR" id="PIRNR000641"/>
    </source>
</evidence>
<comment type="similarity">
    <text evidence="19">Belongs to the protein kinase superfamily. Ser/Thr protein kinase family.</text>
</comment>
<dbReference type="SUPFAM" id="SSF56112">
    <property type="entry name" value="Protein kinase-like (PK-like)"/>
    <property type="match status" value="1"/>
</dbReference>
<proteinExistence type="inferred from homology"/>
<dbReference type="FunFam" id="3.30.200.20:FF:000370">
    <property type="entry name" value="Receptor-like protein kinase 4"/>
    <property type="match status" value="1"/>
</dbReference>
<dbReference type="AlphaFoldDB" id="A0AAN7JBE8"/>
<keyword evidence="15" id="KW-0675">Receptor</keyword>
<keyword evidence="6 22" id="KW-0812">Transmembrane</keyword>
<feature type="domain" description="Bulb-type lectin" evidence="26">
    <location>
        <begin position="37"/>
        <end position="158"/>
    </location>
</feature>
<keyword evidence="3 19" id="KW-0723">Serine/threonine-protein kinase</keyword>
<sequence>MAQRSQKQEIYTTSKKEWSHFALLLILSLKAHLSTASDTMYRGQPLAWNQNLTSKSGIFELGFFTPGKSHKYYVGIWYKAIAELTVVWVANRDCPVSDPSSKALEFSEDGNLLITEKGIPFCKCTNSGMPNYTVAVLLDNGNFILRDKSDNVLWQSFEEQTNTWLPEAKIGYNRLTNGSNILRSWTSLENPDSGQFSAEFEQGKFLLYYMRSSPSLKLHINNVTEKEWSGVINVSYVSDKYGSYFTYSTYSTLYPSIFTRIVLDVTGDLNLYVWSNYARQWNLAWTEASRHCEIDGFCGNYGICTQHKVPLCDCPKGFEPRRSGSWSILQDYSGGCMRRTRLGCSDGGIDKFLTMPNMSFVVATEINSADKNVEACKLTCLRDCDCMAYAYYNECLIYMEQLTNLRQLSSDNEIGGDLHVRISASEQIELVGRRTKMSKKVAWILGVFAMLILLLSIVMAIILWKPSADGALEESEFSLMVFKYRDLRKATKNFSQKLGEGGFGTVFKGTLPNSTAIAVKKIRSVEQGEKQFRAEVRTIGAIQHVNLLRLRGFCAEASKRFLVYDYMPKGSLESHLFQEVSKILDWNTRYHIAIGIARGLAYLHENCIDCIIHCDIKPENILLDAEYDPKVADFGLAKVIGRNFSRVLTTMRGTRGYLAPEWISGEAVTSKVDVFSYGKLLFEIISGRRNINMLDEEICNYFPARVAKAINKGEDLLTLLDFKLEGNANMEELTRACKVASWCIQDDPRDRPTMGNVVKILEGLVQLGIPQIPLYFRRLSESPMEASVCHEIETCSSSY</sequence>
<comment type="subcellular location">
    <subcellularLocation>
        <location evidence="1">Cell membrane</location>
        <topology evidence="1">Single-pass type I membrane protein</topology>
    </subcellularLocation>
</comment>
<dbReference type="FunFam" id="2.90.10.10:FF:000009">
    <property type="entry name" value="Receptor-like serine/threonine-protein kinase SD1-8"/>
    <property type="match status" value="1"/>
</dbReference>
<dbReference type="Pfam" id="PF00954">
    <property type="entry name" value="S_locus_glycop"/>
    <property type="match status" value="1"/>
</dbReference>
<dbReference type="InterPro" id="IPR001480">
    <property type="entry name" value="Bulb-type_lectin_dom"/>
</dbReference>
<dbReference type="SMART" id="SM00220">
    <property type="entry name" value="S_TKc"/>
    <property type="match status" value="1"/>
</dbReference>
<evidence type="ECO:0000256" key="1">
    <source>
        <dbReference type="ARBA" id="ARBA00004251"/>
    </source>
</evidence>
<evidence type="ECO:0000256" key="17">
    <source>
        <dbReference type="ARBA" id="ARBA00047899"/>
    </source>
</evidence>
<dbReference type="InterPro" id="IPR000719">
    <property type="entry name" value="Prot_kinase_dom"/>
</dbReference>
<evidence type="ECO:0000313" key="28">
    <source>
        <dbReference type="EMBL" id="KAK4605351.1"/>
    </source>
</evidence>
<dbReference type="Pfam" id="PF00069">
    <property type="entry name" value="Pkinase"/>
    <property type="match status" value="1"/>
</dbReference>
<keyword evidence="11 19" id="KW-0067">ATP-binding</keyword>
<dbReference type="PROSITE" id="PS00107">
    <property type="entry name" value="PROTEIN_KINASE_ATP"/>
    <property type="match status" value="1"/>
</dbReference>
<evidence type="ECO:0000256" key="15">
    <source>
        <dbReference type="ARBA" id="ARBA00023170"/>
    </source>
</evidence>
<evidence type="ECO:0000256" key="3">
    <source>
        <dbReference type="ARBA" id="ARBA00022527"/>
    </source>
</evidence>
<evidence type="ECO:0000256" key="9">
    <source>
        <dbReference type="ARBA" id="ARBA00022741"/>
    </source>
</evidence>
<dbReference type="FunFam" id="1.10.510.10:FF:000227">
    <property type="entry name" value="Serine/threonine-protein kinase"/>
    <property type="match status" value="1"/>
</dbReference>